<dbReference type="GO" id="GO:0006313">
    <property type="term" value="P:DNA transposition"/>
    <property type="evidence" value="ECO:0007669"/>
    <property type="project" value="InterPro"/>
</dbReference>
<accession>A0A7D5ZGR8</accession>
<reference evidence="1 2" key="1">
    <citation type="journal article" date="2016" name="Int. J. Syst. Evol. Microbiol.">
        <title>Chitinibacter fontanus sp. nov., isolated from a spring.</title>
        <authorList>
            <person name="Sheu S.Y."/>
            <person name="Li Y.S."/>
            <person name="Young C.C."/>
            <person name="Chen W.M."/>
        </authorList>
    </citation>
    <scope>NUCLEOTIDE SEQUENCE [LARGE SCALE GENOMIC DNA]</scope>
    <source>
        <strain evidence="1 2">STM-7</strain>
    </source>
</reference>
<protein>
    <recommendedName>
        <fullName evidence="3">Transposase</fullName>
    </recommendedName>
</protein>
<evidence type="ECO:0000313" key="1">
    <source>
        <dbReference type="EMBL" id="QLI82128.1"/>
    </source>
</evidence>
<dbReference type="SUPFAM" id="SSF46689">
    <property type="entry name" value="Homeodomain-like"/>
    <property type="match status" value="1"/>
</dbReference>
<organism evidence="1 2">
    <name type="scientific">Chitinibacter fontanus</name>
    <dbReference type="NCBI Taxonomy" id="1737446"/>
    <lineage>
        <taxon>Bacteria</taxon>
        <taxon>Pseudomonadati</taxon>
        <taxon>Pseudomonadota</taxon>
        <taxon>Betaproteobacteria</taxon>
        <taxon>Neisseriales</taxon>
        <taxon>Chitinibacteraceae</taxon>
        <taxon>Chitinibacter</taxon>
    </lineage>
</organism>
<evidence type="ECO:0000313" key="2">
    <source>
        <dbReference type="Proteomes" id="UP000510822"/>
    </source>
</evidence>
<dbReference type="Proteomes" id="UP000510822">
    <property type="component" value="Chromosome"/>
</dbReference>
<name>A0A7D5ZGR8_9NEIS</name>
<proteinExistence type="predicted"/>
<dbReference type="InterPro" id="IPR009057">
    <property type="entry name" value="Homeodomain-like_sf"/>
</dbReference>
<keyword evidence="2" id="KW-1185">Reference proteome</keyword>
<dbReference type="GO" id="GO:0004803">
    <property type="term" value="F:transposase activity"/>
    <property type="evidence" value="ECO:0007669"/>
    <property type="project" value="InterPro"/>
</dbReference>
<dbReference type="EMBL" id="CP058952">
    <property type="protein sequence ID" value="QLI82128.1"/>
    <property type="molecule type" value="Genomic_DNA"/>
</dbReference>
<evidence type="ECO:0008006" key="3">
    <source>
        <dbReference type="Google" id="ProtNLM"/>
    </source>
</evidence>
<dbReference type="KEGG" id="cfon:HZU75_11655"/>
<dbReference type="GO" id="GO:0003677">
    <property type="term" value="F:DNA binding"/>
    <property type="evidence" value="ECO:0007669"/>
    <property type="project" value="InterPro"/>
</dbReference>
<dbReference type="Pfam" id="PF01527">
    <property type="entry name" value="HTH_Tnp_1"/>
    <property type="match status" value="1"/>
</dbReference>
<dbReference type="AlphaFoldDB" id="A0A7D5ZGR8"/>
<dbReference type="InterPro" id="IPR002514">
    <property type="entry name" value="Transposase_8"/>
</dbReference>
<gene>
    <name evidence="1" type="ORF">HZU75_11655</name>
</gene>
<sequence length="59" mass="6885">MTKRNYPVAEAAERLDVSCHSIYSWIKPYANPVPVSAHTDLQQDEIRQLKAELRWVTEE</sequence>